<proteinExistence type="predicted"/>
<evidence type="ECO:0000256" key="1">
    <source>
        <dbReference type="SAM" id="MobiDB-lite"/>
    </source>
</evidence>
<dbReference type="EMBL" id="SRLO01000129">
    <property type="protein sequence ID" value="TNN73056.1"/>
    <property type="molecule type" value="Genomic_DNA"/>
</dbReference>
<feature type="compositionally biased region" description="Basic and acidic residues" evidence="1">
    <location>
        <begin position="80"/>
        <end position="103"/>
    </location>
</feature>
<dbReference type="AlphaFoldDB" id="A0A4Z2I4R3"/>
<comment type="caution">
    <text evidence="2">The sequence shown here is derived from an EMBL/GenBank/DDBJ whole genome shotgun (WGS) entry which is preliminary data.</text>
</comment>
<organism evidence="2 3">
    <name type="scientific">Liparis tanakae</name>
    <name type="common">Tanaka's snailfish</name>
    <dbReference type="NCBI Taxonomy" id="230148"/>
    <lineage>
        <taxon>Eukaryota</taxon>
        <taxon>Metazoa</taxon>
        <taxon>Chordata</taxon>
        <taxon>Craniata</taxon>
        <taxon>Vertebrata</taxon>
        <taxon>Euteleostomi</taxon>
        <taxon>Actinopterygii</taxon>
        <taxon>Neopterygii</taxon>
        <taxon>Teleostei</taxon>
        <taxon>Neoteleostei</taxon>
        <taxon>Acanthomorphata</taxon>
        <taxon>Eupercaria</taxon>
        <taxon>Perciformes</taxon>
        <taxon>Cottioidei</taxon>
        <taxon>Cottales</taxon>
        <taxon>Liparidae</taxon>
        <taxon>Liparis</taxon>
    </lineage>
</organism>
<protein>
    <submittedName>
        <fullName evidence="2">Uncharacterized protein</fullName>
    </submittedName>
</protein>
<accession>A0A4Z2I4R3</accession>
<sequence>MTASVTCAALGVGFGTGMSKCQGFSWVKMVLRCSEEELLMGVVVGRVLVPISFHLYRTIGLHLGSRRQAGQSAGPVLKGRQPEESLDVHTDSARLQREQEHLESSGGYRDLINRSGKQSSSCKRMTAAEKEEIASHSPIDKIRERERASRLAISGGV</sequence>
<evidence type="ECO:0000313" key="2">
    <source>
        <dbReference type="EMBL" id="TNN73056.1"/>
    </source>
</evidence>
<feature type="compositionally biased region" description="Basic and acidic residues" evidence="1">
    <location>
        <begin position="126"/>
        <end position="149"/>
    </location>
</feature>
<reference evidence="2 3" key="1">
    <citation type="submission" date="2019-03" db="EMBL/GenBank/DDBJ databases">
        <title>First draft genome of Liparis tanakae, snailfish: a comprehensive survey of snailfish specific genes.</title>
        <authorList>
            <person name="Kim W."/>
            <person name="Song I."/>
            <person name="Jeong J.-H."/>
            <person name="Kim D."/>
            <person name="Kim S."/>
            <person name="Ryu S."/>
            <person name="Song J.Y."/>
            <person name="Lee S.K."/>
        </authorList>
    </citation>
    <scope>NUCLEOTIDE SEQUENCE [LARGE SCALE GENOMIC DNA]</scope>
    <source>
        <tissue evidence="2">Muscle</tissue>
    </source>
</reference>
<gene>
    <name evidence="2" type="ORF">EYF80_016726</name>
</gene>
<evidence type="ECO:0000313" key="3">
    <source>
        <dbReference type="Proteomes" id="UP000314294"/>
    </source>
</evidence>
<feature type="region of interest" description="Disordered" evidence="1">
    <location>
        <begin position="70"/>
        <end position="157"/>
    </location>
</feature>
<keyword evidence="3" id="KW-1185">Reference proteome</keyword>
<name>A0A4Z2I4R3_9TELE</name>
<dbReference type="Proteomes" id="UP000314294">
    <property type="component" value="Unassembled WGS sequence"/>
</dbReference>